<dbReference type="InterPro" id="IPR018679">
    <property type="entry name" value="DUF2161"/>
</dbReference>
<dbReference type="AlphaFoldDB" id="A0A7W8X9Y2"/>
<dbReference type="Pfam" id="PF09929">
    <property type="entry name" value="DUF2161"/>
    <property type="match status" value="1"/>
</dbReference>
<dbReference type="EMBL" id="JACHBK010000008">
    <property type="protein sequence ID" value="MBB5537107.1"/>
    <property type="molecule type" value="Genomic_DNA"/>
</dbReference>
<evidence type="ECO:0000313" key="2">
    <source>
        <dbReference type="Proteomes" id="UP000585507"/>
    </source>
</evidence>
<proteinExistence type="predicted"/>
<keyword evidence="2" id="KW-1185">Reference proteome</keyword>
<reference evidence="1 2" key="1">
    <citation type="submission" date="2020-08" db="EMBL/GenBank/DDBJ databases">
        <title>Genomic Encyclopedia of Type Strains, Phase IV (KMG-V): Genome sequencing to study the core and pangenomes of soil and plant-associated prokaryotes.</title>
        <authorList>
            <person name="Whitman W."/>
        </authorList>
    </citation>
    <scope>NUCLEOTIDE SEQUENCE [LARGE SCALE GENOMIC DNA]</scope>
    <source>
        <strain evidence="1 2">SEMIA 4084</strain>
    </source>
</reference>
<dbReference type="Proteomes" id="UP000585507">
    <property type="component" value="Unassembled WGS sequence"/>
</dbReference>
<gene>
    <name evidence="1" type="ORF">GGD55_003822</name>
</gene>
<sequence>METTLYLPIKRFLEAAGYSVKGEIAGCDIVGLSVDEPPVVVICELKLSFNLELILQAVDRASASDEVWIAARVSARGKGRESDRRYRDLCRRLGFGMLGVADNGTVDVIVSPIALMPRKNFRKRSRLVDEHKRRKGDPAVGGSTRAPIMTAYRQQALACAAALRDGPLRPRDLKTVVPTAANILRGNVYGWFERLDRGIYGLTAAGGDALLRWPILPAKGNVEAVTEPVAVEGCGRDVDIIRDAG</sequence>
<protein>
    <recommendedName>
        <fullName evidence="3">DUF2161 domain-containing phosphodiesterase</fullName>
    </recommendedName>
</protein>
<evidence type="ECO:0000313" key="1">
    <source>
        <dbReference type="EMBL" id="MBB5537107.1"/>
    </source>
</evidence>
<evidence type="ECO:0008006" key="3">
    <source>
        <dbReference type="Google" id="ProtNLM"/>
    </source>
</evidence>
<dbReference type="RefSeq" id="WP_083926065.1">
    <property type="nucleotide sequence ID" value="NZ_JACHBK010000008.1"/>
</dbReference>
<name>A0A7W8X9Y2_9HYPH</name>
<accession>A0A7W8X9Y2</accession>
<organism evidence="1 2">
    <name type="scientific">Rhizobium giardinii</name>
    <dbReference type="NCBI Taxonomy" id="56731"/>
    <lineage>
        <taxon>Bacteria</taxon>
        <taxon>Pseudomonadati</taxon>
        <taxon>Pseudomonadota</taxon>
        <taxon>Alphaproteobacteria</taxon>
        <taxon>Hyphomicrobiales</taxon>
        <taxon>Rhizobiaceae</taxon>
        <taxon>Rhizobium/Agrobacterium group</taxon>
        <taxon>Rhizobium</taxon>
    </lineage>
</organism>
<comment type="caution">
    <text evidence="1">The sequence shown here is derived from an EMBL/GenBank/DDBJ whole genome shotgun (WGS) entry which is preliminary data.</text>
</comment>